<gene>
    <name evidence="2" type="ORF">KI387_041447</name>
</gene>
<keyword evidence="1" id="KW-0812">Transmembrane</keyword>
<organism evidence="2 3">
    <name type="scientific">Taxus chinensis</name>
    <name type="common">Chinese yew</name>
    <name type="synonym">Taxus wallichiana var. chinensis</name>
    <dbReference type="NCBI Taxonomy" id="29808"/>
    <lineage>
        <taxon>Eukaryota</taxon>
        <taxon>Viridiplantae</taxon>
        <taxon>Streptophyta</taxon>
        <taxon>Embryophyta</taxon>
        <taxon>Tracheophyta</taxon>
        <taxon>Spermatophyta</taxon>
        <taxon>Pinopsida</taxon>
        <taxon>Pinidae</taxon>
        <taxon>Conifers II</taxon>
        <taxon>Cupressales</taxon>
        <taxon>Taxaceae</taxon>
        <taxon>Taxus</taxon>
    </lineage>
</organism>
<accession>A0AA38F8V6</accession>
<evidence type="ECO:0000256" key="1">
    <source>
        <dbReference type="SAM" id="Phobius"/>
    </source>
</evidence>
<dbReference type="AlphaFoldDB" id="A0AA38F8V6"/>
<evidence type="ECO:0000313" key="3">
    <source>
        <dbReference type="Proteomes" id="UP000824469"/>
    </source>
</evidence>
<sequence>MRSEGDSITYFGSICLWRLSSGIAIGGVLLSTYKRLSGFGMRPFSLLPDGWLLDRSHLSLWCSHWRGAPSGILTPIWTPRLDPSGPEMLPPSPEALMIAL</sequence>
<keyword evidence="1" id="KW-1133">Transmembrane helix</keyword>
<comment type="caution">
    <text evidence="2">The sequence shown here is derived from an EMBL/GenBank/DDBJ whole genome shotgun (WGS) entry which is preliminary data.</text>
</comment>
<keyword evidence="1" id="KW-0472">Membrane</keyword>
<protein>
    <submittedName>
        <fullName evidence="2">Uncharacterized protein</fullName>
    </submittedName>
</protein>
<dbReference type="EMBL" id="JAHRHJ020001233">
    <property type="protein sequence ID" value="KAH9293351.1"/>
    <property type="molecule type" value="Genomic_DNA"/>
</dbReference>
<proteinExistence type="predicted"/>
<feature type="non-terminal residue" evidence="2">
    <location>
        <position position="100"/>
    </location>
</feature>
<evidence type="ECO:0000313" key="2">
    <source>
        <dbReference type="EMBL" id="KAH9293351.1"/>
    </source>
</evidence>
<name>A0AA38F8V6_TAXCH</name>
<reference evidence="2 3" key="1">
    <citation type="journal article" date="2021" name="Nat. Plants">
        <title>The Taxus genome provides insights into paclitaxel biosynthesis.</title>
        <authorList>
            <person name="Xiong X."/>
            <person name="Gou J."/>
            <person name="Liao Q."/>
            <person name="Li Y."/>
            <person name="Zhou Q."/>
            <person name="Bi G."/>
            <person name="Li C."/>
            <person name="Du R."/>
            <person name="Wang X."/>
            <person name="Sun T."/>
            <person name="Guo L."/>
            <person name="Liang H."/>
            <person name="Lu P."/>
            <person name="Wu Y."/>
            <person name="Zhang Z."/>
            <person name="Ro D.K."/>
            <person name="Shang Y."/>
            <person name="Huang S."/>
            <person name="Yan J."/>
        </authorList>
    </citation>
    <scope>NUCLEOTIDE SEQUENCE [LARGE SCALE GENOMIC DNA]</scope>
    <source>
        <strain evidence="2">Ta-2019</strain>
    </source>
</reference>
<dbReference type="Proteomes" id="UP000824469">
    <property type="component" value="Unassembled WGS sequence"/>
</dbReference>
<keyword evidence="3" id="KW-1185">Reference proteome</keyword>
<feature type="transmembrane region" description="Helical" evidence="1">
    <location>
        <begin position="16"/>
        <end position="33"/>
    </location>
</feature>